<dbReference type="OrthoDB" id="5272396at2759"/>
<protein>
    <recommendedName>
        <fullName evidence="3">F-box domain-containing protein</fullName>
    </recommendedName>
</protein>
<organism evidence="1 2">
    <name type="scientific">Cercospora zeae-maydis SCOH1-5</name>
    <dbReference type="NCBI Taxonomy" id="717836"/>
    <lineage>
        <taxon>Eukaryota</taxon>
        <taxon>Fungi</taxon>
        <taxon>Dikarya</taxon>
        <taxon>Ascomycota</taxon>
        <taxon>Pezizomycotina</taxon>
        <taxon>Dothideomycetes</taxon>
        <taxon>Dothideomycetidae</taxon>
        <taxon>Mycosphaerellales</taxon>
        <taxon>Mycosphaerellaceae</taxon>
        <taxon>Cercospora</taxon>
    </lineage>
</organism>
<sequence>MVGEVILVVHAAHFYEKLLCGEHSIKRYVNSYGTTKDFDDVYRRQLKNSEKRGDCICDYYSYRVLMSERTALSEDYKVLPKSKIFPFLQLPAEIRNRIYAHLFVLDQTIELCPDPFPFLGFKNKRMEVQNEAHYHAQNYQVKFFDTNVRSITPIMRLSKQLHREASPIFYGQNVFAFSNVAGWVCLDFFLHRIGLAKCGMIRKLIVCPPDHTVVPTSKSPVSYMKNGWFNDYTVTQDPTLILNKLGKLEKFGVTIPLFRAYSLPETLPIVLVKFDNLEVTLFSLDRDFPVRVRRGTFTYQVPVVDANAVAAKISTSVNNYPIRAVIAKVHDTGRYATGFIEDLDVAEEMAEIEREEFEIVAKRQFEIACLTPLPGDHRRRPANSR</sequence>
<dbReference type="PANTHER" id="PTHR42085:SF8">
    <property type="entry name" value="F-BOX DOMAIN-CONTAINING PROTEIN"/>
    <property type="match status" value="1"/>
</dbReference>
<accession>A0A6A6FBC8</accession>
<dbReference type="PANTHER" id="PTHR42085">
    <property type="entry name" value="F-BOX DOMAIN-CONTAINING PROTEIN"/>
    <property type="match status" value="1"/>
</dbReference>
<keyword evidence="2" id="KW-1185">Reference proteome</keyword>
<evidence type="ECO:0008006" key="3">
    <source>
        <dbReference type="Google" id="ProtNLM"/>
    </source>
</evidence>
<evidence type="ECO:0000313" key="1">
    <source>
        <dbReference type="EMBL" id="KAF2210759.1"/>
    </source>
</evidence>
<dbReference type="Proteomes" id="UP000799539">
    <property type="component" value="Unassembled WGS sequence"/>
</dbReference>
<dbReference type="InterPro" id="IPR038883">
    <property type="entry name" value="AN11006-like"/>
</dbReference>
<dbReference type="EMBL" id="ML992680">
    <property type="protein sequence ID" value="KAF2210759.1"/>
    <property type="molecule type" value="Genomic_DNA"/>
</dbReference>
<name>A0A6A6FBC8_9PEZI</name>
<gene>
    <name evidence="1" type="ORF">CERZMDRAFT_99361</name>
</gene>
<proteinExistence type="predicted"/>
<dbReference type="AlphaFoldDB" id="A0A6A6FBC8"/>
<reference evidence="1" key="1">
    <citation type="journal article" date="2020" name="Stud. Mycol.">
        <title>101 Dothideomycetes genomes: a test case for predicting lifestyles and emergence of pathogens.</title>
        <authorList>
            <person name="Haridas S."/>
            <person name="Albert R."/>
            <person name="Binder M."/>
            <person name="Bloem J."/>
            <person name="Labutti K."/>
            <person name="Salamov A."/>
            <person name="Andreopoulos B."/>
            <person name="Baker S."/>
            <person name="Barry K."/>
            <person name="Bills G."/>
            <person name="Bluhm B."/>
            <person name="Cannon C."/>
            <person name="Castanera R."/>
            <person name="Culley D."/>
            <person name="Daum C."/>
            <person name="Ezra D."/>
            <person name="Gonzalez J."/>
            <person name="Henrissat B."/>
            <person name="Kuo A."/>
            <person name="Liang C."/>
            <person name="Lipzen A."/>
            <person name="Lutzoni F."/>
            <person name="Magnuson J."/>
            <person name="Mondo S."/>
            <person name="Nolan M."/>
            <person name="Ohm R."/>
            <person name="Pangilinan J."/>
            <person name="Park H.-J."/>
            <person name="Ramirez L."/>
            <person name="Alfaro M."/>
            <person name="Sun H."/>
            <person name="Tritt A."/>
            <person name="Yoshinaga Y."/>
            <person name="Zwiers L.-H."/>
            <person name="Turgeon B."/>
            <person name="Goodwin S."/>
            <person name="Spatafora J."/>
            <person name="Crous P."/>
            <person name="Grigoriev I."/>
        </authorList>
    </citation>
    <scope>NUCLEOTIDE SEQUENCE</scope>
    <source>
        <strain evidence="1">SCOH1-5</strain>
    </source>
</reference>
<evidence type="ECO:0000313" key="2">
    <source>
        <dbReference type="Proteomes" id="UP000799539"/>
    </source>
</evidence>